<keyword evidence="2" id="KW-1185">Reference proteome</keyword>
<evidence type="ECO:0000313" key="2">
    <source>
        <dbReference type="Proteomes" id="UP000812287"/>
    </source>
</evidence>
<sequence>MAPVVGSVSPTQTALNAARPGNFSLHPYLPSPAASLSPLLAMFDYLQPGLTAAFHLHLVLSWRPRRSMVTQHSPGHGLYFGVRSTFMAAIGFAPSASYSRSWKRKWNAIGSKCTVHCARGRTYARALDARVCRMAQCICPNDLGVSLTGTWSVDCTFA</sequence>
<dbReference type="GeneID" id="66103033"/>
<accession>A0A9P8ANN4</accession>
<evidence type="ECO:0000313" key="1">
    <source>
        <dbReference type="EMBL" id="KAG7442488.1"/>
    </source>
</evidence>
<organism evidence="1 2">
    <name type="scientific">Guyanagaster necrorhizus</name>
    <dbReference type="NCBI Taxonomy" id="856835"/>
    <lineage>
        <taxon>Eukaryota</taxon>
        <taxon>Fungi</taxon>
        <taxon>Dikarya</taxon>
        <taxon>Basidiomycota</taxon>
        <taxon>Agaricomycotina</taxon>
        <taxon>Agaricomycetes</taxon>
        <taxon>Agaricomycetidae</taxon>
        <taxon>Agaricales</taxon>
        <taxon>Marasmiineae</taxon>
        <taxon>Physalacriaceae</taxon>
        <taxon>Guyanagaster</taxon>
    </lineage>
</organism>
<dbReference type="Proteomes" id="UP000812287">
    <property type="component" value="Unassembled WGS sequence"/>
</dbReference>
<dbReference type="RefSeq" id="XP_043035988.1">
    <property type="nucleotide sequence ID" value="XM_043180737.1"/>
</dbReference>
<dbReference type="AlphaFoldDB" id="A0A9P8ANN4"/>
<proteinExistence type="predicted"/>
<protein>
    <submittedName>
        <fullName evidence="1">Uncharacterized protein</fullName>
    </submittedName>
</protein>
<reference evidence="1" key="1">
    <citation type="submission" date="2020-11" db="EMBL/GenBank/DDBJ databases">
        <title>Adaptations for nitrogen fixation in a non-lichenized fungal sporocarp promotes dispersal by wood-feeding termites.</title>
        <authorList>
            <consortium name="DOE Joint Genome Institute"/>
            <person name="Koch R.A."/>
            <person name="Yoon G."/>
            <person name="Arayal U."/>
            <person name="Lail K."/>
            <person name="Amirebrahimi M."/>
            <person name="Labutti K."/>
            <person name="Lipzen A."/>
            <person name="Riley R."/>
            <person name="Barry K."/>
            <person name="Henrissat B."/>
            <person name="Grigoriev I.V."/>
            <person name="Herr J.R."/>
            <person name="Aime M.C."/>
        </authorList>
    </citation>
    <scope>NUCLEOTIDE SEQUENCE</scope>
    <source>
        <strain evidence="1">MCA 3950</strain>
    </source>
</reference>
<comment type="caution">
    <text evidence="1">The sequence shown here is derived from an EMBL/GenBank/DDBJ whole genome shotgun (WGS) entry which is preliminary data.</text>
</comment>
<gene>
    <name evidence="1" type="ORF">BT62DRAFT_384938</name>
</gene>
<dbReference type="EMBL" id="MU250551">
    <property type="protein sequence ID" value="KAG7442488.1"/>
    <property type="molecule type" value="Genomic_DNA"/>
</dbReference>
<name>A0A9P8ANN4_9AGAR</name>